<feature type="domain" description="NADP-dependent oxidoreductase" evidence="5">
    <location>
        <begin position="85"/>
        <end position="154"/>
    </location>
</feature>
<evidence type="ECO:0000259" key="5">
    <source>
        <dbReference type="Pfam" id="PF00248"/>
    </source>
</evidence>
<keyword evidence="2" id="KW-0521">NADP</keyword>
<dbReference type="Proteomes" id="UP000578112">
    <property type="component" value="Unassembled WGS sequence"/>
</dbReference>
<proteinExistence type="inferred from homology"/>
<dbReference type="InterPro" id="IPR020471">
    <property type="entry name" value="AKR"/>
</dbReference>
<protein>
    <recommendedName>
        <fullName evidence="5">NADP-dependent oxidoreductase domain-containing protein</fullName>
    </recommendedName>
</protein>
<evidence type="ECO:0000256" key="3">
    <source>
        <dbReference type="ARBA" id="ARBA00023002"/>
    </source>
</evidence>
<dbReference type="EMBL" id="JACHNH010000001">
    <property type="protein sequence ID" value="MBB4763378.1"/>
    <property type="molecule type" value="Genomic_DNA"/>
</dbReference>
<evidence type="ECO:0000256" key="2">
    <source>
        <dbReference type="ARBA" id="ARBA00022857"/>
    </source>
</evidence>
<gene>
    <name evidence="6" type="ORF">BJ971_003934</name>
</gene>
<dbReference type="SUPFAM" id="SSF51430">
    <property type="entry name" value="NAD(P)-linked oxidoreductase"/>
    <property type="match status" value="1"/>
</dbReference>
<dbReference type="PANTHER" id="PTHR43827:SF3">
    <property type="entry name" value="NADP-DEPENDENT OXIDOREDUCTASE DOMAIN-CONTAINING PROTEIN"/>
    <property type="match status" value="1"/>
</dbReference>
<dbReference type="InterPro" id="IPR018170">
    <property type="entry name" value="Aldo/ket_reductase_CS"/>
</dbReference>
<evidence type="ECO:0000256" key="1">
    <source>
        <dbReference type="ARBA" id="ARBA00007905"/>
    </source>
</evidence>
<dbReference type="InterPro" id="IPR023210">
    <property type="entry name" value="NADP_OxRdtase_dom"/>
</dbReference>
<comment type="similarity">
    <text evidence="1">Belongs to the aldo/keto reductase family.</text>
</comment>
<keyword evidence="3" id="KW-0560">Oxidoreductase</keyword>
<comment type="caution">
    <text evidence="6">The sequence shown here is derived from an EMBL/GenBank/DDBJ whole genome shotgun (WGS) entry which is preliminary data.</text>
</comment>
<organism evidence="6 7">
    <name type="scientific">Actinoplanes digitatis</name>
    <dbReference type="NCBI Taxonomy" id="1868"/>
    <lineage>
        <taxon>Bacteria</taxon>
        <taxon>Bacillati</taxon>
        <taxon>Actinomycetota</taxon>
        <taxon>Actinomycetes</taxon>
        <taxon>Micromonosporales</taxon>
        <taxon>Micromonosporaceae</taxon>
        <taxon>Actinoplanes</taxon>
    </lineage>
</organism>
<sequence>MEHERVVRKSRAEGGSGVTGHGSHCLACEKPGFVGVGERNPRRLVPAVQPVGPPTAKDHGRSRKNRLVTLNNGVEMPILGFGVFQVPDEQTEQVVADALAAGYRLIDTAASYGNEEAVGRAIAKSGIPRDELFITTKDVDPAHRQGHRQARVRQVSA</sequence>
<dbReference type="InterPro" id="IPR036812">
    <property type="entry name" value="NAD(P)_OxRdtase_dom_sf"/>
</dbReference>
<evidence type="ECO:0000313" key="6">
    <source>
        <dbReference type="EMBL" id="MBB4763378.1"/>
    </source>
</evidence>
<dbReference type="GO" id="GO:0016616">
    <property type="term" value="F:oxidoreductase activity, acting on the CH-OH group of donors, NAD or NADP as acceptor"/>
    <property type="evidence" value="ECO:0007669"/>
    <property type="project" value="UniProtKB-ARBA"/>
</dbReference>
<feature type="region of interest" description="Disordered" evidence="4">
    <location>
        <begin position="1"/>
        <end position="22"/>
    </location>
</feature>
<reference evidence="6 7" key="1">
    <citation type="submission" date="2020-08" db="EMBL/GenBank/DDBJ databases">
        <title>Sequencing the genomes of 1000 actinobacteria strains.</title>
        <authorList>
            <person name="Klenk H.-P."/>
        </authorList>
    </citation>
    <scope>NUCLEOTIDE SEQUENCE [LARGE SCALE GENOMIC DNA]</scope>
    <source>
        <strain evidence="6 7">DSM 43149</strain>
    </source>
</reference>
<evidence type="ECO:0000256" key="4">
    <source>
        <dbReference type="SAM" id="MobiDB-lite"/>
    </source>
</evidence>
<dbReference type="Pfam" id="PF00248">
    <property type="entry name" value="Aldo_ket_red"/>
    <property type="match status" value="1"/>
</dbReference>
<feature type="compositionally biased region" description="Basic and acidic residues" evidence="4">
    <location>
        <begin position="1"/>
        <end position="12"/>
    </location>
</feature>
<dbReference type="PANTHER" id="PTHR43827">
    <property type="entry name" value="2,5-DIKETO-D-GLUCONIC ACID REDUCTASE"/>
    <property type="match status" value="1"/>
</dbReference>
<dbReference type="PROSITE" id="PS00798">
    <property type="entry name" value="ALDOKETO_REDUCTASE_1"/>
    <property type="match status" value="1"/>
</dbReference>
<dbReference type="AlphaFoldDB" id="A0A7W7HYY7"/>
<name>A0A7W7HYY7_9ACTN</name>
<dbReference type="Gene3D" id="3.20.20.100">
    <property type="entry name" value="NADP-dependent oxidoreductase domain"/>
    <property type="match status" value="1"/>
</dbReference>
<accession>A0A7W7HYY7</accession>
<evidence type="ECO:0000313" key="7">
    <source>
        <dbReference type="Proteomes" id="UP000578112"/>
    </source>
</evidence>
<keyword evidence="7" id="KW-1185">Reference proteome</keyword>